<accession>A0A0C3EJ30</accession>
<dbReference type="HOGENOM" id="CLU_754622_0_0_1"/>
<dbReference type="STRING" id="765440.A0A0C3EJ30"/>
<keyword evidence="3" id="KW-1185">Reference proteome</keyword>
<dbReference type="EMBL" id="KN833119">
    <property type="protein sequence ID" value="KIM72600.1"/>
    <property type="molecule type" value="Genomic_DNA"/>
</dbReference>
<gene>
    <name evidence="2" type="ORF">PILCRDRAFT_829671</name>
</gene>
<sequence>MSDKPPSMHCLFPHIVNYLNIFDWANGILGRDFETTCLCFLDSLEHCKADRSPKHEFLKVFFTLYLNGKAYKMGMIVDRRPAESIDIETKDPPAPLPIVSSSPLSVSPSPSVERLQAALGKGGKSVTADDRVTIPKFGSCKDLDGVATKEFGSYITLNTLTIHDKRTSMSAPQFAKLLEVAHEIAPIYDLKGKNCYWFALLVFLVVRKRTGGVEKGGDKIERRGKLWNYKLGGATASIDDEGGVPNHEYERALGDLQKFVDKMNDPDEAHRLTQERIAKLEKDKEQAERVVEEERARTVESRKNEENAKKLAEKERGLAEKERGLAEKERGLAEKERGLAEEERRKRLEAEAEVRELRARLGLQGHG</sequence>
<evidence type="ECO:0000313" key="3">
    <source>
        <dbReference type="Proteomes" id="UP000054166"/>
    </source>
</evidence>
<dbReference type="Proteomes" id="UP000054166">
    <property type="component" value="Unassembled WGS sequence"/>
</dbReference>
<evidence type="ECO:0000313" key="2">
    <source>
        <dbReference type="EMBL" id="KIM72600.1"/>
    </source>
</evidence>
<reference evidence="2 3" key="1">
    <citation type="submission" date="2014-04" db="EMBL/GenBank/DDBJ databases">
        <authorList>
            <consortium name="DOE Joint Genome Institute"/>
            <person name="Kuo A."/>
            <person name="Tarkka M."/>
            <person name="Buscot F."/>
            <person name="Kohler A."/>
            <person name="Nagy L.G."/>
            <person name="Floudas D."/>
            <person name="Copeland A."/>
            <person name="Barry K.W."/>
            <person name="Cichocki N."/>
            <person name="Veneault-Fourrey C."/>
            <person name="LaButti K."/>
            <person name="Lindquist E.A."/>
            <person name="Lipzen A."/>
            <person name="Lundell T."/>
            <person name="Morin E."/>
            <person name="Murat C."/>
            <person name="Sun H."/>
            <person name="Tunlid A."/>
            <person name="Henrissat B."/>
            <person name="Grigoriev I.V."/>
            <person name="Hibbett D.S."/>
            <person name="Martin F."/>
            <person name="Nordberg H.P."/>
            <person name="Cantor M.N."/>
            <person name="Hua S.X."/>
        </authorList>
    </citation>
    <scope>NUCLEOTIDE SEQUENCE [LARGE SCALE GENOMIC DNA]</scope>
    <source>
        <strain evidence="2 3">F 1598</strain>
    </source>
</reference>
<name>A0A0C3EJ30_PILCF</name>
<proteinExistence type="predicted"/>
<dbReference type="InParanoid" id="A0A0C3EJ30"/>
<dbReference type="OrthoDB" id="2678811at2759"/>
<organism evidence="2 3">
    <name type="scientific">Piloderma croceum (strain F 1598)</name>
    <dbReference type="NCBI Taxonomy" id="765440"/>
    <lineage>
        <taxon>Eukaryota</taxon>
        <taxon>Fungi</taxon>
        <taxon>Dikarya</taxon>
        <taxon>Basidiomycota</taxon>
        <taxon>Agaricomycotina</taxon>
        <taxon>Agaricomycetes</taxon>
        <taxon>Agaricomycetidae</taxon>
        <taxon>Atheliales</taxon>
        <taxon>Atheliaceae</taxon>
        <taxon>Piloderma</taxon>
    </lineage>
</organism>
<feature type="region of interest" description="Disordered" evidence="1">
    <location>
        <begin position="300"/>
        <end position="348"/>
    </location>
</feature>
<evidence type="ECO:0000256" key="1">
    <source>
        <dbReference type="SAM" id="MobiDB-lite"/>
    </source>
</evidence>
<reference evidence="3" key="2">
    <citation type="submission" date="2015-01" db="EMBL/GenBank/DDBJ databases">
        <title>Evolutionary Origins and Diversification of the Mycorrhizal Mutualists.</title>
        <authorList>
            <consortium name="DOE Joint Genome Institute"/>
            <consortium name="Mycorrhizal Genomics Consortium"/>
            <person name="Kohler A."/>
            <person name="Kuo A."/>
            <person name="Nagy L.G."/>
            <person name="Floudas D."/>
            <person name="Copeland A."/>
            <person name="Barry K.W."/>
            <person name="Cichocki N."/>
            <person name="Veneault-Fourrey C."/>
            <person name="LaButti K."/>
            <person name="Lindquist E.A."/>
            <person name="Lipzen A."/>
            <person name="Lundell T."/>
            <person name="Morin E."/>
            <person name="Murat C."/>
            <person name="Riley R."/>
            <person name="Ohm R."/>
            <person name="Sun H."/>
            <person name="Tunlid A."/>
            <person name="Henrissat B."/>
            <person name="Grigoriev I.V."/>
            <person name="Hibbett D.S."/>
            <person name="Martin F."/>
        </authorList>
    </citation>
    <scope>NUCLEOTIDE SEQUENCE [LARGE SCALE GENOMIC DNA]</scope>
    <source>
        <strain evidence="3">F 1598</strain>
    </source>
</reference>
<protein>
    <submittedName>
        <fullName evidence="2">Uncharacterized protein</fullName>
    </submittedName>
</protein>
<dbReference type="AlphaFoldDB" id="A0A0C3EJ30"/>